<name>A0AA41PWS3_9ACTN</name>
<gene>
    <name evidence="1" type="ORF">LZ495_07200</name>
</gene>
<protein>
    <submittedName>
        <fullName evidence="1">Uncharacterized protein</fullName>
    </submittedName>
</protein>
<sequence length="55" mass="5710">MVSVHDHKVAPRSLVLCRGSMARVPAAGAAAYQETLPGAVENPDADSGFVQDGIF</sequence>
<dbReference type="RefSeq" id="WP_235051156.1">
    <property type="nucleotide sequence ID" value="NZ_JAKFHA010000003.1"/>
</dbReference>
<organism evidence="1 2">
    <name type="scientific">Yinghuangia soli</name>
    <dbReference type="NCBI Taxonomy" id="2908204"/>
    <lineage>
        <taxon>Bacteria</taxon>
        <taxon>Bacillati</taxon>
        <taxon>Actinomycetota</taxon>
        <taxon>Actinomycetes</taxon>
        <taxon>Kitasatosporales</taxon>
        <taxon>Streptomycetaceae</taxon>
        <taxon>Yinghuangia</taxon>
    </lineage>
</organism>
<evidence type="ECO:0000313" key="1">
    <source>
        <dbReference type="EMBL" id="MCF2527002.1"/>
    </source>
</evidence>
<evidence type="ECO:0000313" key="2">
    <source>
        <dbReference type="Proteomes" id="UP001165378"/>
    </source>
</evidence>
<accession>A0AA41PWS3</accession>
<dbReference type="Proteomes" id="UP001165378">
    <property type="component" value="Unassembled WGS sequence"/>
</dbReference>
<keyword evidence="2" id="KW-1185">Reference proteome</keyword>
<comment type="caution">
    <text evidence="1">The sequence shown here is derived from an EMBL/GenBank/DDBJ whole genome shotgun (WGS) entry which is preliminary data.</text>
</comment>
<proteinExistence type="predicted"/>
<dbReference type="EMBL" id="JAKFHA010000003">
    <property type="protein sequence ID" value="MCF2527002.1"/>
    <property type="molecule type" value="Genomic_DNA"/>
</dbReference>
<reference evidence="1" key="1">
    <citation type="submission" date="2022-01" db="EMBL/GenBank/DDBJ databases">
        <title>Genome-Based Taxonomic Classification of the Phylum Actinobacteria.</title>
        <authorList>
            <person name="Gao Y."/>
        </authorList>
    </citation>
    <scope>NUCLEOTIDE SEQUENCE</scope>
    <source>
        <strain evidence="1">KLBMP 8922</strain>
    </source>
</reference>
<dbReference type="AlphaFoldDB" id="A0AA41PWS3"/>